<feature type="non-terminal residue" evidence="1">
    <location>
        <position position="92"/>
    </location>
</feature>
<sequence length="92" mass="10926">MTAERDKYIKQLESEVIEKNFQISELDRLIYLIKFTPVLKEQLRQITKWGIQNHDPCFWLTILAEEFGEVAEAILETKVKDGNKTWKDVIKE</sequence>
<dbReference type="AlphaFoldDB" id="A0A0F9EBR0"/>
<comment type="caution">
    <text evidence="1">The sequence shown here is derived from an EMBL/GenBank/DDBJ whole genome shotgun (WGS) entry which is preliminary data.</text>
</comment>
<protein>
    <submittedName>
        <fullName evidence="1">Uncharacterized protein</fullName>
    </submittedName>
</protein>
<proteinExistence type="predicted"/>
<dbReference type="EMBL" id="LAZR01025612">
    <property type="protein sequence ID" value="KKL71379.1"/>
    <property type="molecule type" value="Genomic_DNA"/>
</dbReference>
<reference evidence="1" key="1">
    <citation type="journal article" date="2015" name="Nature">
        <title>Complex archaea that bridge the gap between prokaryotes and eukaryotes.</title>
        <authorList>
            <person name="Spang A."/>
            <person name="Saw J.H."/>
            <person name="Jorgensen S.L."/>
            <person name="Zaremba-Niedzwiedzka K."/>
            <person name="Martijn J."/>
            <person name="Lind A.E."/>
            <person name="van Eijk R."/>
            <person name="Schleper C."/>
            <person name="Guy L."/>
            <person name="Ettema T.J."/>
        </authorList>
    </citation>
    <scope>NUCLEOTIDE SEQUENCE</scope>
</reference>
<accession>A0A0F9EBR0</accession>
<gene>
    <name evidence="1" type="ORF">LCGC14_2095540</name>
</gene>
<name>A0A0F9EBR0_9ZZZZ</name>
<organism evidence="1">
    <name type="scientific">marine sediment metagenome</name>
    <dbReference type="NCBI Taxonomy" id="412755"/>
    <lineage>
        <taxon>unclassified sequences</taxon>
        <taxon>metagenomes</taxon>
        <taxon>ecological metagenomes</taxon>
    </lineage>
</organism>
<evidence type="ECO:0000313" key="1">
    <source>
        <dbReference type="EMBL" id="KKL71379.1"/>
    </source>
</evidence>